<evidence type="ECO:0000313" key="5">
    <source>
        <dbReference type="Proteomes" id="UP000030780"/>
    </source>
</evidence>
<keyword evidence="1" id="KW-0343">GTPase activation</keyword>
<dbReference type="AlphaFoldDB" id="M7WF14"/>
<protein>
    <submittedName>
        <fullName evidence="4">Rap/Ran GTPase-activating protein, putative</fullName>
    </submittedName>
</protein>
<name>M7WF14_ENTHI</name>
<dbReference type="Gene3D" id="3.40.50.11210">
    <property type="entry name" value="Rap/Ran-GAP"/>
    <property type="match status" value="1"/>
</dbReference>
<dbReference type="PANTHER" id="PTHR15711:SF22">
    <property type="entry name" value="RAP-GAP DOMAIN-CONTAINING PROTEIN"/>
    <property type="match status" value="1"/>
</dbReference>
<evidence type="ECO:0000256" key="1">
    <source>
        <dbReference type="ARBA" id="ARBA00022468"/>
    </source>
</evidence>
<dbReference type="GO" id="GO:0051056">
    <property type="term" value="P:regulation of small GTPase mediated signal transduction"/>
    <property type="evidence" value="ECO:0007669"/>
    <property type="project" value="InterPro"/>
</dbReference>
<dbReference type="OrthoDB" id="2499658at2759"/>
<dbReference type="InterPro" id="IPR050989">
    <property type="entry name" value="Rap1_Ran_GAP"/>
</dbReference>
<dbReference type="EMBL" id="KB637432">
    <property type="protein sequence ID" value="EMS16395.1"/>
    <property type="molecule type" value="Genomic_DNA"/>
</dbReference>
<feature type="compositionally biased region" description="Polar residues" evidence="2">
    <location>
        <begin position="65"/>
        <end position="80"/>
    </location>
</feature>
<dbReference type="SUPFAM" id="SSF111347">
    <property type="entry name" value="Rap/Ran-GAP"/>
    <property type="match status" value="1"/>
</dbReference>
<dbReference type="PROSITE" id="PS50085">
    <property type="entry name" value="RAPGAP"/>
    <property type="match status" value="1"/>
</dbReference>
<evidence type="ECO:0000259" key="3">
    <source>
        <dbReference type="PROSITE" id="PS50085"/>
    </source>
</evidence>
<evidence type="ECO:0000256" key="2">
    <source>
        <dbReference type="SAM" id="MobiDB-lite"/>
    </source>
</evidence>
<feature type="compositionally biased region" description="Pro residues" evidence="2">
    <location>
        <begin position="32"/>
        <end position="43"/>
    </location>
</feature>
<dbReference type="VEuPathDB" id="AmoebaDB:KM1_150060"/>
<dbReference type="PANTHER" id="PTHR15711">
    <property type="entry name" value="RAP GTPASE-ACTIVATING PROTEIN"/>
    <property type="match status" value="1"/>
</dbReference>
<dbReference type="InterPro" id="IPR000331">
    <property type="entry name" value="Rap/Ran_GAP_dom"/>
</dbReference>
<dbReference type="FunFam" id="3.40.50.11210:FF:000001">
    <property type="entry name" value="Ral GTPase-activating protein subunit alpha-1 isoform 1"/>
    <property type="match status" value="1"/>
</dbReference>
<feature type="domain" description="Rap-GAP" evidence="3">
    <location>
        <begin position="386"/>
        <end position="605"/>
    </location>
</feature>
<sequence>MTTQNDYLHYETIHESTTEPSTQKTHFKQTPIPKPAAPPPPPSILLSPKHRAPPPPLSPRVNGLNDVQQPSWVNDPSTDSVHNLDSKPIIEKKIEFKRNVDTIHREELHKDDGVLHLQSPQIIQRPRSFSDTYGKLKEVPNTFNVSTEKKKKKKKFGIFGKKEEDIIISDPEGFSITISMRPGSSSNPLSRFDGKSEKALYPLNPPLPLLNKRYVSSEKEYFDLIDEIEKEQLFFDEWSSPVVPNEKWEMNYSNGWEKKSLVTTSCIEDGYYIEIEEGACTTNTDLKDYLIVDITSDFNYFNKFVKGNPDAEHYILTEEPTALSIIPATHNGFRRGIVMNKKGEIRCLLPNELEKVKEFKVAFPDLSHGDFYKLSKQNKEKFENEIARIEIMNSISHYKFGILYCQSGQSNEDQMFGNTEGCPAFYKFLDLLGNKIELHGFNKYRGGLDVSSGSTGIYSYFTEYLSYEIMFHVSTLLPEQPGDLQRVEKKRHIGNDVVVIIFKEQGNNWQDQFNPKCLTSQFNHIFIVVQPEINTKDNMGYFITVCCKSSVSPFPPFMTTTHYSHDEKTREFILRKAINGERTAMFSTAFKGNATKTRKKQLSLLFESLED</sequence>
<dbReference type="GO" id="GO:0005096">
    <property type="term" value="F:GTPase activator activity"/>
    <property type="evidence" value="ECO:0007669"/>
    <property type="project" value="UniProtKB-KW"/>
</dbReference>
<dbReference type="InterPro" id="IPR035974">
    <property type="entry name" value="Rap/Ran-GAP_sf"/>
</dbReference>
<accession>M7WF14</accession>
<feature type="compositionally biased region" description="Basic and acidic residues" evidence="2">
    <location>
        <begin position="8"/>
        <end position="17"/>
    </location>
</feature>
<gene>
    <name evidence="4" type="ORF">KM1_150060</name>
</gene>
<dbReference type="Pfam" id="PF02145">
    <property type="entry name" value="Rap_GAP"/>
    <property type="match status" value="1"/>
</dbReference>
<evidence type="ECO:0000313" key="4">
    <source>
        <dbReference type="EMBL" id="EMS16395.1"/>
    </source>
</evidence>
<proteinExistence type="predicted"/>
<dbReference type="Proteomes" id="UP000030780">
    <property type="component" value="Unassembled WGS sequence"/>
</dbReference>
<reference evidence="4 5" key="1">
    <citation type="submission" date="2013-01" db="EMBL/GenBank/DDBJ databases">
        <authorList>
            <person name="Inman J."/>
            <person name="Zafar N."/>
            <person name="Lorenzi H."/>
            <person name="Caler E."/>
        </authorList>
    </citation>
    <scope>NUCLEOTIDE SEQUENCE [LARGE SCALE GENOMIC DNA]</scope>
    <source>
        <strain evidence="4 5">HM-3:IMSS</strain>
    </source>
</reference>
<dbReference type="GO" id="GO:0005737">
    <property type="term" value="C:cytoplasm"/>
    <property type="evidence" value="ECO:0007669"/>
    <property type="project" value="TreeGrafter"/>
</dbReference>
<feature type="region of interest" description="Disordered" evidence="2">
    <location>
        <begin position="1"/>
        <end position="80"/>
    </location>
</feature>
<organism evidence="4 5">
    <name type="scientific">Entamoeba histolytica HM-3:IMSS</name>
    <dbReference type="NCBI Taxonomy" id="885315"/>
    <lineage>
        <taxon>Eukaryota</taxon>
        <taxon>Amoebozoa</taxon>
        <taxon>Evosea</taxon>
        <taxon>Archamoebae</taxon>
        <taxon>Mastigamoebida</taxon>
        <taxon>Entamoebidae</taxon>
        <taxon>Entamoeba</taxon>
    </lineage>
</organism>